<dbReference type="EMBL" id="CAUJNA010000890">
    <property type="protein sequence ID" value="CAJ1382285.1"/>
    <property type="molecule type" value="Genomic_DNA"/>
</dbReference>
<evidence type="ECO:0000256" key="2">
    <source>
        <dbReference type="SAM" id="Coils"/>
    </source>
</evidence>
<name>A0AA36I8Y9_9DINO</name>
<gene>
    <name evidence="3" type="ORF">EVOR1521_LOCUS9686</name>
</gene>
<dbReference type="Proteomes" id="UP001178507">
    <property type="component" value="Unassembled WGS sequence"/>
</dbReference>
<dbReference type="GO" id="GO:0006623">
    <property type="term" value="P:protein targeting to vacuole"/>
    <property type="evidence" value="ECO:0007669"/>
    <property type="project" value="TreeGrafter"/>
</dbReference>
<organism evidence="3 4">
    <name type="scientific">Effrenium voratum</name>
    <dbReference type="NCBI Taxonomy" id="2562239"/>
    <lineage>
        <taxon>Eukaryota</taxon>
        <taxon>Sar</taxon>
        <taxon>Alveolata</taxon>
        <taxon>Dinophyceae</taxon>
        <taxon>Suessiales</taxon>
        <taxon>Symbiodiniaceae</taxon>
        <taxon>Effrenium</taxon>
    </lineage>
</organism>
<protein>
    <submittedName>
        <fullName evidence="3">Uncharacterized protein</fullName>
    </submittedName>
</protein>
<comment type="similarity">
    <text evidence="1">Belongs to the VPS13 family.</text>
</comment>
<dbReference type="PANTHER" id="PTHR16166:SF93">
    <property type="entry name" value="INTERMEMBRANE LIPID TRANSFER PROTEIN VPS13"/>
    <property type="match status" value="1"/>
</dbReference>
<sequence>MLESALENILLQYLAPYVDGITRDKLHLGVFSGSLQLDHLEVRPDALSTLGWPGLRVRSGQVESISLSIPWTKLYTGKVKASVKKLRLEVESLADSAQGKSQEDLIAEMKAAKEKAIYVRLQQLSDLVDKSGDDDENLDHASLGMNLARKIINNITVVLEEVHVAFISSGLACCADLPNLAVLSTDKTFRPRDDADGAVAPGQSMYKTLQLQDLSVSMSPAGSNDLEEAEYVLSPVSANLQLAHEPASNILKIKLMVATEELAELFLRRSQVKHLRSLKSELNEENRRYQLMLVPEEDQREINKDAAESIEEYSRLYERSVAQELHSGGVGENADELTSEEKRRKEILEAALSARLLARARYKVGRRAEVLNEELARRQRAAKKKQTASAGFFGRLWGYEEESPSAETFLSSEEKHQLLNDLKDVSKVEQVDVPKKFSFEFVLGHMALDLIDDRYHDEVRRQLLSVALREAGIKLELRMATDFRGQDSAEWGVKIDLKSFHAMHKTRAFMQLKPDDNNHSQWLGDGSSAACFDIQSKLQKEQNLLAISFEFMPVEINLLEGIVEMLLDFWREPLKGGGDTAHALPAAPEEADAEMEEQMELAKEWLEKNAEQAKQLAQAAYERIPDKLQLEIMIASPILIVPVALGTAIFSLGQLHLQTRGPCEYKCIDLDMQLTRTTLRATSLRMEQFDMIQPVPVNVQIEYRGDEDKNALSVHIAAEEVRLSLAPQALQILLATPTGLMNVMYVSEADAPAAGVGRRQSFVRLASQVFAAKSEDDEREVAAAVSEKRLGRRATSLEDVLGQKGQAESLVEAATQHMEQVRSKQFIFNLSVMLGAVDMVLADSIVPVLKWRAELGPGLVLYKQKEPNILTMLVRNAALEVQSLNPKSGLWEPCLERFRLGLEVERRAIDLDRDTRVVINGHEPVLLNVTPSIVKRLHYIMPLFIESVTSSSLVGEDVRARQTLKDRGQGHKYRVVNLCGSSIELRFRSRYAKNLSSLMKPTGSDWKSLDDKVLPHFVTALTAQVPGADSSEWLSLERSGAVLLRTRRSEPASAGCVAEILSPRPSHKLLLLAAPLRVHNQTDLTLVVRFHDKARQVMALDLSSQSCCDSALLGSPAPRHEARSIYTGLCHGESCGPGELFLAPNATCSVPAGALLQSCEGHIIKSKTFISLRPAGIDVHFSAPVEAGSGVKTCALFCRGPNQQQQGSPKQIARTSGAHFLCQSKSYVHALPAPTEVTTIAIQPTLAILNALPLGSLGVRYTTQPKEHKYLEATQAVVPCFTRWHYYSFPGVRGSGLGVIARLEEEAPWSQPAAWQPEAFKEAAYASQTMQLRQRVGGAACGVLLEPLSHFELRVSCPNWLVDRSGLPESLEVHFRGKALPCWNGLTLLQAECLEENVELRAGKSRLEVRVPPNFAVLPWKNYLGDQVFCIQAEDLLAEDLHGAQCQALVLRPRLVLTNKSDMALNLEFGPHTLKLSAGESMVQHWPADPREGDAPNCRLRFRPNLSPECSWSGEVICGDETAGCTCFALATGVVAMPRTRGKMTAELWSVVVTPERGAVAVTFHRGSEFMASNKSQRLDVCLEIRSYRLEERIASFMVRSGEEVPFGWSKPHQEGSHGHSVDVILHVASQEPQVINVRDLRRSERRQLGDLSLFWGSSAHGAFLAVEDKDRRHANGLGPNSTHLEVKISKAGISIIEELPPPGERRPRELLFCNLDLVRVDWKKDYQDQQLKLAISGVQVDCQLPGRFDGLRHSDATLGMPNVQELPAVILANRGLGDRAFLSLQMRRCVSSSGDYLLPLVNIDMDALDLTLDDGWLDPLQIWAQQLSGSERPQSKRRAFAAVAASAGSSILEGYTAPPPPAVIQVDNFFISKVDLTVWCALKLRTVRFLPQWIRTAIRMLSFSGHLTLDGVELKLQESNLPPHRGSLTDFLRGLGSSYARNLLSHAAGLLGKSSVLNLPRVPWRIGMTSISYLSDSVGLLGGEAASLLNALTFDDEYVARQRQIRNAKQIENIHDGVVEAGKSLVDGLEGLTDVFTQPIEGAKKDGIGGFFTGLGRGVVGSLLKPVSKFGEAISDVGSGIASTVSPDGGAVKRRRRRCRARPPRLLSGELGVVRPWSELEAELQRRLGDVVFGLEEVLHLAGGRKKLLLCLYAQRLMLVELKFEDQSEAAQSAAQLDRAAGSQLPEENYDIFAAVDESAVRLFSHVLKPINTVVYHWDGIQNMIGGSAVDPSVLRRAVKGECHFRDLQDVQISQSNTGSPQLKLLDRKGDTYVLPLSAASIPAEALQALVAGLRAATASPEGIANWDELRIALQDARQDHALQQNISGQGAGERVLEVFEVETFHLVSKIWRTPEKLGPVEWETCWRWLDSSGYRHPHLIPGLDRSICITRTEPPVELDKSLYQPVTRWEVDKSQGADEQGWLYGIAWNTSTWVATPGRFDMFRKRRWVRAYI</sequence>
<dbReference type="PANTHER" id="PTHR16166">
    <property type="entry name" value="VACUOLAR PROTEIN SORTING-ASSOCIATED PROTEIN VPS13"/>
    <property type="match status" value="1"/>
</dbReference>
<comment type="caution">
    <text evidence="3">The sequence shown here is derived from an EMBL/GenBank/DDBJ whole genome shotgun (WGS) entry which is preliminary data.</text>
</comment>
<proteinExistence type="inferred from homology"/>
<reference evidence="3" key="1">
    <citation type="submission" date="2023-08" db="EMBL/GenBank/DDBJ databases">
        <authorList>
            <person name="Chen Y."/>
            <person name="Shah S."/>
            <person name="Dougan E. K."/>
            <person name="Thang M."/>
            <person name="Chan C."/>
        </authorList>
    </citation>
    <scope>NUCLEOTIDE SEQUENCE</scope>
</reference>
<evidence type="ECO:0000313" key="4">
    <source>
        <dbReference type="Proteomes" id="UP001178507"/>
    </source>
</evidence>
<accession>A0AA36I8Y9</accession>
<dbReference type="GO" id="GO:0045053">
    <property type="term" value="P:protein retention in Golgi apparatus"/>
    <property type="evidence" value="ECO:0007669"/>
    <property type="project" value="TreeGrafter"/>
</dbReference>
<feature type="coiled-coil region" evidence="2">
    <location>
        <begin position="596"/>
        <end position="623"/>
    </location>
</feature>
<evidence type="ECO:0000313" key="3">
    <source>
        <dbReference type="EMBL" id="CAJ1382285.1"/>
    </source>
</evidence>
<evidence type="ECO:0000256" key="1">
    <source>
        <dbReference type="ARBA" id="ARBA00006545"/>
    </source>
</evidence>
<keyword evidence="4" id="KW-1185">Reference proteome</keyword>
<keyword evidence="2" id="KW-0175">Coiled coil</keyword>
<dbReference type="InterPro" id="IPR026847">
    <property type="entry name" value="VPS13"/>
</dbReference>